<protein>
    <recommendedName>
        <fullName evidence="4 9">Alpha-amylase</fullName>
        <ecNumber evidence="4 9">3.2.1.1</ecNumber>
    </recommendedName>
</protein>
<feature type="coiled-coil region" evidence="10">
    <location>
        <begin position="230"/>
        <end position="260"/>
    </location>
</feature>
<evidence type="ECO:0000313" key="14">
    <source>
        <dbReference type="EMBL" id="GBF99921.1"/>
    </source>
</evidence>
<keyword evidence="6 9" id="KW-0119">Carbohydrate metabolism</keyword>
<dbReference type="Gene3D" id="3.20.20.80">
    <property type="entry name" value="Glycosidases"/>
    <property type="match status" value="1"/>
</dbReference>
<dbReference type="InterPro" id="IPR012850">
    <property type="entry name" value="A-amylase_bs_C"/>
</dbReference>
<reference evidence="14 15" key="1">
    <citation type="journal article" date="2018" name="Sci. Rep.">
        <title>Raphidocelis subcapitata (=Pseudokirchneriella subcapitata) provides an insight into genome evolution and environmental adaptations in the Sphaeropleales.</title>
        <authorList>
            <person name="Suzuki S."/>
            <person name="Yamaguchi H."/>
            <person name="Nakajima N."/>
            <person name="Kawachi M."/>
        </authorList>
    </citation>
    <scope>NUCLEOTIDE SEQUENCE [LARGE SCALE GENOMIC DNA]</scope>
    <source>
        <strain evidence="14 15">NIES-35</strain>
    </source>
</reference>
<accession>A0A2V0PJE3</accession>
<evidence type="ECO:0000256" key="8">
    <source>
        <dbReference type="RuleBase" id="RU003615"/>
    </source>
</evidence>
<dbReference type="CDD" id="cd11314">
    <property type="entry name" value="AmyAc_arch_bac_plant_AmyA"/>
    <property type="match status" value="1"/>
</dbReference>
<name>A0A2V0PJE3_9CHLO</name>
<evidence type="ECO:0000256" key="11">
    <source>
        <dbReference type="SAM" id="MobiDB-lite"/>
    </source>
</evidence>
<keyword evidence="10" id="KW-0175">Coiled coil</keyword>
<dbReference type="GO" id="GO:0005509">
    <property type="term" value="F:calcium ion binding"/>
    <property type="evidence" value="ECO:0007669"/>
    <property type="project" value="InterPro"/>
</dbReference>
<dbReference type="InterPro" id="IPR006046">
    <property type="entry name" value="Alpha_amylase"/>
</dbReference>
<dbReference type="FunCoup" id="A0A2V0PJE3">
    <property type="interactions" value="65"/>
</dbReference>
<evidence type="ECO:0000256" key="9">
    <source>
        <dbReference type="RuleBase" id="RU361134"/>
    </source>
</evidence>
<dbReference type="Pfam" id="PF07821">
    <property type="entry name" value="Alpha-amyl_C2"/>
    <property type="match status" value="1"/>
</dbReference>
<dbReference type="SMART" id="SM00642">
    <property type="entry name" value="Aamy"/>
    <property type="match status" value="1"/>
</dbReference>
<dbReference type="PRINTS" id="PR00110">
    <property type="entry name" value="ALPHAAMYLASE"/>
</dbReference>
<dbReference type="Pfam" id="PF00128">
    <property type="entry name" value="Alpha-amylase"/>
    <property type="match status" value="1"/>
</dbReference>
<comment type="cofactor">
    <cofactor evidence="2">
        <name>Ca(2+)</name>
        <dbReference type="ChEBI" id="CHEBI:29108"/>
    </cofactor>
</comment>
<keyword evidence="15" id="KW-1185">Reference proteome</keyword>
<dbReference type="EC" id="3.2.1.1" evidence="4 9"/>
<evidence type="ECO:0000256" key="5">
    <source>
        <dbReference type="ARBA" id="ARBA00022801"/>
    </source>
</evidence>
<keyword evidence="7 9" id="KW-0326">Glycosidase</keyword>
<dbReference type="InParanoid" id="A0A2V0PJE3"/>
<dbReference type="STRING" id="307507.A0A2V0PJE3"/>
<keyword evidence="5 9" id="KW-0378">Hydrolase</keyword>
<dbReference type="AlphaFoldDB" id="A0A2V0PJE3"/>
<dbReference type="OrthoDB" id="550577at2759"/>
<feature type="domain" description="Glycosyl hydrolase family 13 catalytic" evidence="12">
    <location>
        <begin position="322"/>
        <end position="654"/>
    </location>
</feature>
<dbReference type="SMART" id="SM00810">
    <property type="entry name" value="Alpha-amyl_C2"/>
    <property type="match status" value="1"/>
</dbReference>
<comment type="caution">
    <text evidence="14">The sequence shown here is derived from an EMBL/GenBank/DDBJ whole genome shotgun (WGS) entry which is preliminary data.</text>
</comment>
<organism evidence="14 15">
    <name type="scientific">Raphidocelis subcapitata</name>
    <dbReference type="NCBI Taxonomy" id="307507"/>
    <lineage>
        <taxon>Eukaryota</taxon>
        <taxon>Viridiplantae</taxon>
        <taxon>Chlorophyta</taxon>
        <taxon>core chlorophytes</taxon>
        <taxon>Chlorophyceae</taxon>
        <taxon>CS clade</taxon>
        <taxon>Sphaeropleales</taxon>
        <taxon>Selenastraceae</taxon>
        <taxon>Raphidocelis</taxon>
    </lineage>
</organism>
<dbReference type="PANTHER" id="PTHR43447">
    <property type="entry name" value="ALPHA-AMYLASE"/>
    <property type="match status" value="1"/>
</dbReference>
<feature type="region of interest" description="Disordered" evidence="11">
    <location>
        <begin position="1"/>
        <end position="24"/>
    </location>
</feature>
<feature type="domain" description="Alpha-amylase C-terminal beta-sheet" evidence="13">
    <location>
        <begin position="655"/>
        <end position="718"/>
    </location>
</feature>
<evidence type="ECO:0000256" key="10">
    <source>
        <dbReference type="SAM" id="Coils"/>
    </source>
</evidence>
<dbReference type="EMBL" id="BDRX01000181">
    <property type="protein sequence ID" value="GBF99921.1"/>
    <property type="molecule type" value="Genomic_DNA"/>
</dbReference>
<gene>
    <name evidence="14" type="ORF">Rsub_12614</name>
</gene>
<evidence type="ECO:0000313" key="15">
    <source>
        <dbReference type="Proteomes" id="UP000247498"/>
    </source>
</evidence>
<dbReference type="InterPro" id="IPR006047">
    <property type="entry name" value="GH13_cat_dom"/>
</dbReference>
<dbReference type="InterPro" id="IPR017853">
    <property type="entry name" value="GH"/>
</dbReference>
<dbReference type="GO" id="GO:0004556">
    <property type="term" value="F:alpha-amylase activity"/>
    <property type="evidence" value="ECO:0007669"/>
    <property type="project" value="UniProtKB-UniRule"/>
</dbReference>
<evidence type="ECO:0000256" key="6">
    <source>
        <dbReference type="ARBA" id="ARBA00023277"/>
    </source>
</evidence>
<dbReference type="Proteomes" id="UP000247498">
    <property type="component" value="Unassembled WGS sequence"/>
</dbReference>
<comment type="similarity">
    <text evidence="3 8">Belongs to the glycosyl hydrolase 13 family.</text>
</comment>
<dbReference type="GO" id="GO:0005975">
    <property type="term" value="P:carbohydrate metabolic process"/>
    <property type="evidence" value="ECO:0007669"/>
    <property type="project" value="InterPro"/>
</dbReference>
<dbReference type="Gene3D" id="2.60.40.1180">
    <property type="entry name" value="Golgi alpha-mannosidase II"/>
    <property type="match status" value="1"/>
</dbReference>
<evidence type="ECO:0000256" key="2">
    <source>
        <dbReference type="ARBA" id="ARBA00001913"/>
    </source>
</evidence>
<dbReference type="SUPFAM" id="SSF51011">
    <property type="entry name" value="Glycosyl hydrolase domain"/>
    <property type="match status" value="1"/>
</dbReference>
<evidence type="ECO:0000259" key="12">
    <source>
        <dbReference type="SMART" id="SM00642"/>
    </source>
</evidence>
<evidence type="ECO:0000256" key="3">
    <source>
        <dbReference type="ARBA" id="ARBA00008061"/>
    </source>
</evidence>
<dbReference type="InterPro" id="IPR013780">
    <property type="entry name" value="Glyco_hydro_b"/>
</dbReference>
<comment type="catalytic activity">
    <reaction evidence="1 9">
        <text>Endohydrolysis of (1-&gt;4)-alpha-D-glucosidic linkages in polysaccharides containing three or more (1-&gt;4)-alpha-linked D-glucose units.</text>
        <dbReference type="EC" id="3.2.1.1"/>
    </reaction>
</comment>
<evidence type="ECO:0000256" key="7">
    <source>
        <dbReference type="ARBA" id="ARBA00023295"/>
    </source>
</evidence>
<evidence type="ECO:0000256" key="4">
    <source>
        <dbReference type="ARBA" id="ARBA00012595"/>
    </source>
</evidence>
<evidence type="ECO:0000259" key="13">
    <source>
        <dbReference type="SMART" id="SM00810"/>
    </source>
</evidence>
<evidence type="ECO:0000256" key="1">
    <source>
        <dbReference type="ARBA" id="ARBA00000548"/>
    </source>
</evidence>
<proteinExistence type="inferred from homology"/>
<sequence>MALRHSQRPVPSCRRAYAPSPASALVPRAPPRRVAAARPFVVVGAPLASQARPVRGQHCAAVEAASNSVPPSMASIDATGEASMQISVDNTSDAACTTIRIVGPGQSDCLLLLVNTLFSEGYRVHSSQFEEADGLLNFTLRVAGRDGKQARPGSEAGRQAGLSDVQVAEARELIERVVSTSSMSVRPAIYGMVAERELERLESTSPDEAMSDALELERAATEVAVAASKFAAAERRVQAAAQKKDAAKQASAERERSEAASVLERAIAAIEALVISRRQVGTGAPAEEPRSAADVLKAQMEAAAVAPPQQVGTGPAAGSGYEILLQAFNWESHKKGTDLPPLYVAARAKEWADEGFTAVWLPPPSDSVSPQGYLPRDLYQLNSAYGTEGELRAALSALHEHGVKAIADIVINHRCASFQGDGGKWNKFGGRLAWDSSAICNNNPAWGGRGGRKTGDDYPAAPNIDHTQERIRADITEWLRYLKTVGFDGWRFDFVRGYGGQYIKQYIDATVPQMAFGEFWDTCEYSGSVLNYNQDAHRQRTVNWCDSTGGTAAAFDFTTKGVLQEALGRGELWRLVDARGRPPGLVGMWSSRAITFIDNHDTGSTLNHWPFPSNHLQEGYAYILTHPGTPCVFVDHINGDGKLRKLILELLRIRKDAGVNARSKVAVRRAAPDVYAATIDDRVAVKLGAGAWSPNDQRACDKEWRLSASGQNVAVWTVSA</sequence>
<dbReference type="SUPFAM" id="SSF51445">
    <property type="entry name" value="(Trans)glycosidases"/>
    <property type="match status" value="1"/>
</dbReference>